<feature type="transmembrane region" description="Helical" evidence="6">
    <location>
        <begin position="193"/>
        <end position="213"/>
    </location>
</feature>
<feature type="transmembrane region" description="Helical" evidence="6">
    <location>
        <begin position="225"/>
        <end position="246"/>
    </location>
</feature>
<feature type="transmembrane region" description="Helical" evidence="6">
    <location>
        <begin position="78"/>
        <end position="100"/>
    </location>
</feature>
<sequence>MTAGSASAPESPAVAAFWRAAPYIFLLLWSGGYTFAKMGLDHIEPLTMLALRYGLAVMALLPFLALRATRWPGSARHWGAIALTGFLIQCVYFGLAYLAMKRGMNAGTTAIIMALQPILVAALTPFVSGGGRGGRLLWFGLVLGFAGVLIVILSGRSLGASPWIAVALALAALGGITLATLFEKWHGLKTDPVVGGIVQYVVGFAVLLPAAMLTETMAVDWTGELIISIAYLVIGNSIISIGLFIALLQRGDATRISALLYLVPPLAMAVAWAVLGETVTAPAFVGFLLSAAGVHIVNRQTAGARPR</sequence>
<dbReference type="PANTHER" id="PTHR32322:SF2">
    <property type="entry name" value="EAMA DOMAIN-CONTAINING PROTEIN"/>
    <property type="match status" value="1"/>
</dbReference>
<evidence type="ECO:0000256" key="5">
    <source>
        <dbReference type="ARBA" id="ARBA00023136"/>
    </source>
</evidence>
<evidence type="ECO:0000256" key="3">
    <source>
        <dbReference type="ARBA" id="ARBA00022692"/>
    </source>
</evidence>
<feature type="transmembrane region" description="Helical" evidence="6">
    <location>
        <begin position="106"/>
        <end position="124"/>
    </location>
</feature>
<gene>
    <name evidence="8" type="ORF">N5I32_05260</name>
</gene>
<evidence type="ECO:0000256" key="2">
    <source>
        <dbReference type="ARBA" id="ARBA00007362"/>
    </source>
</evidence>
<feature type="transmembrane region" description="Helical" evidence="6">
    <location>
        <begin position="12"/>
        <end position="29"/>
    </location>
</feature>
<comment type="caution">
    <text evidence="8">The sequence shown here is derived from an EMBL/GenBank/DDBJ whole genome shotgun (WGS) entry which is preliminary data.</text>
</comment>
<reference evidence="9" key="1">
    <citation type="submission" date="2023-07" db="EMBL/GenBank/DDBJ databases">
        <title>Defluviimonas sediminis sp. nov., isolated from mangrove sediment.</title>
        <authorList>
            <person name="Liu L."/>
            <person name="Li J."/>
            <person name="Huang Y."/>
            <person name="Pan J."/>
            <person name="Li M."/>
        </authorList>
    </citation>
    <scope>NUCLEOTIDE SEQUENCE [LARGE SCALE GENOMIC DNA]</scope>
    <source>
        <strain evidence="9">FT324</strain>
    </source>
</reference>
<keyword evidence="3 6" id="KW-0812">Transmembrane</keyword>
<dbReference type="Pfam" id="PF00892">
    <property type="entry name" value="EamA"/>
    <property type="match status" value="2"/>
</dbReference>
<dbReference type="SUPFAM" id="SSF103481">
    <property type="entry name" value="Multidrug resistance efflux transporter EmrE"/>
    <property type="match status" value="2"/>
</dbReference>
<evidence type="ECO:0000313" key="8">
    <source>
        <dbReference type="EMBL" id="MCT8328922.1"/>
    </source>
</evidence>
<dbReference type="InterPro" id="IPR000620">
    <property type="entry name" value="EamA_dom"/>
</dbReference>
<proteinExistence type="inferred from homology"/>
<feature type="domain" description="EamA" evidence="7">
    <location>
        <begin position="165"/>
        <end position="298"/>
    </location>
</feature>
<dbReference type="InterPro" id="IPR050638">
    <property type="entry name" value="AA-Vitamin_Transporters"/>
</dbReference>
<evidence type="ECO:0000256" key="1">
    <source>
        <dbReference type="ARBA" id="ARBA00004141"/>
    </source>
</evidence>
<comment type="subcellular location">
    <subcellularLocation>
        <location evidence="1">Membrane</location>
        <topology evidence="1">Multi-pass membrane protein</topology>
    </subcellularLocation>
</comment>
<feature type="transmembrane region" description="Helical" evidence="6">
    <location>
        <begin position="136"/>
        <end position="154"/>
    </location>
</feature>
<keyword evidence="4 6" id="KW-1133">Transmembrane helix</keyword>
<feature type="domain" description="EamA" evidence="7">
    <location>
        <begin position="26"/>
        <end position="152"/>
    </location>
</feature>
<keyword evidence="5 6" id="KW-0472">Membrane</keyword>
<comment type="similarity">
    <text evidence="2">Belongs to the EamA transporter family.</text>
</comment>
<evidence type="ECO:0000313" key="9">
    <source>
        <dbReference type="Proteomes" id="UP001205601"/>
    </source>
</evidence>
<evidence type="ECO:0000256" key="4">
    <source>
        <dbReference type="ARBA" id="ARBA00022989"/>
    </source>
</evidence>
<keyword evidence="9" id="KW-1185">Reference proteome</keyword>
<accession>A0ABT2NJ34</accession>
<protein>
    <submittedName>
        <fullName evidence="8">DMT family transporter</fullName>
    </submittedName>
</protein>
<evidence type="ECO:0000259" key="7">
    <source>
        <dbReference type="Pfam" id="PF00892"/>
    </source>
</evidence>
<dbReference type="PANTHER" id="PTHR32322">
    <property type="entry name" value="INNER MEMBRANE TRANSPORTER"/>
    <property type="match status" value="1"/>
</dbReference>
<dbReference type="InterPro" id="IPR037185">
    <property type="entry name" value="EmrE-like"/>
</dbReference>
<name>A0ABT2NJ34_9RHOB</name>
<dbReference type="Proteomes" id="UP001205601">
    <property type="component" value="Unassembled WGS sequence"/>
</dbReference>
<feature type="transmembrane region" description="Helical" evidence="6">
    <location>
        <begin position="160"/>
        <end position="181"/>
    </location>
</feature>
<dbReference type="EMBL" id="JAOCQF010000001">
    <property type="protein sequence ID" value="MCT8328922.1"/>
    <property type="molecule type" value="Genomic_DNA"/>
</dbReference>
<feature type="transmembrane region" description="Helical" evidence="6">
    <location>
        <begin position="49"/>
        <end position="66"/>
    </location>
</feature>
<dbReference type="RefSeq" id="WP_261494347.1">
    <property type="nucleotide sequence ID" value="NZ_JAOCQF010000001.1"/>
</dbReference>
<organism evidence="8 9">
    <name type="scientific">Albidovulum sediminis</name>
    <dbReference type="NCBI Taxonomy" id="3066345"/>
    <lineage>
        <taxon>Bacteria</taxon>
        <taxon>Pseudomonadati</taxon>
        <taxon>Pseudomonadota</taxon>
        <taxon>Alphaproteobacteria</taxon>
        <taxon>Rhodobacterales</taxon>
        <taxon>Paracoccaceae</taxon>
        <taxon>Albidovulum</taxon>
    </lineage>
</organism>
<evidence type="ECO:0000256" key="6">
    <source>
        <dbReference type="SAM" id="Phobius"/>
    </source>
</evidence>